<organism evidence="2 6">
    <name type="scientific">Streptococcus pneumoniae</name>
    <dbReference type="NCBI Taxonomy" id="1313"/>
    <lineage>
        <taxon>Bacteria</taxon>
        <taxon>Bacillati</taxon>
        <taxon>Bacillota</taxon>
        <taxon>Bacilli</taxon>
        <taxon>Lactobacillales</taxon>
        <taxon>Streptococcaceae</taxon>
        <taxon>Streptococcus</taxon>
    </lineage>
</organism>
<dbReference type="EMBL" id="CABABW010000027">
    <property type="protein sequence ID" value="VRI37917.1"/>
    <property type="molecule type" value="Genomic_DNA"/>
</dbReference>
<evidence type="ECO:0000313" key="2">
    <source>
        <dbReference type="EMBL" id="TVX71240.1"/>
    </source>
</evidence>
<evidence type="ECO:0000313" key="5">
    <source>
        <dbReference type="Proteomes" id="UP000304540"/>
    </source>
</evidence>
<proteinExistence type="predicted"/>
<gene>
    <name evidence="2" type="ORF">AZJ28_03195</name>
    <name evidence="1" type="ORF">ERS096071_02069</name>
    <name evidence="3" type="ORF">SAMEA3381574_01993</name>
</gene>
<evidence type="ECO:0000313" key="6">
    <source>
        <dbReference type="Proteomes" id="UP000315060"/>
    </source>
</evidence>
<reference evidence="1 4" key="1">
    <citation type="submission" date="2015-03" db="EMBL/GenBank/DDBJ databases">
        <authorList>
            <consortium name="Pathogen Informatics"/>
            <person name="Murphy D."/>
        </authorList>
    </citation>
    <scope>NUCLEOTIDE SEQUENCE [LARGE SCALE GENOMIC DNA]</scope>
    <source>
        <strain evidence="1 4">0310</strain>
    </source>
</reference>
<protein>
    <submittedName>
        <fullName evidence="2">Uncharacterized protein</fullName>
    </submittedName>
</protein>
<dbReference type="Proteomes" id="UP000315060">
    <property type="component" value="Unassembled WGS sequence"/>
</dbReference>
<dbReference type="EMBL" id="CMWB01000058">
    <property type="protein sequence ID" value="CKJ32581.1"/>
    <property type="molecule type" value="Genomic_DNA"/>
</dbReference>
<name>A0A064BYZ2_STREE</name>
<evidence type="ECO:0000313" key="4">
    <source>
        <dbReference type="Proteomes" id="UP000045541"/>
    </source>
</evidence>
<dbReference type="AlphaFoldDB" id="A0A064BYZ2"/>
<evidence type="ECO:0000313" key="1">
    <source>
        <dbReference type="EMBL" id="CKJ32581.1"/>
    </source>
</evidence>
<dbReference type="Proteomes" id="UP000304540">
    <property type="component" value="Unassembled WGS sequence"/>
</dbReference>
<sequence length="202" mass="23296">MFQSSYLLPLLWLKKEADKEKMSATQCQIFFFYYQLFELLFARESDLKDLCLGGQGFYFSQLEKDLLSGVSRFLTNLEGKGTLKANQEVSARKALFLALTTSQSDWQELAPVFDFYQAVERLETPLLLSFQDRQDLMWIYQSALEKDYSVKVIGDKHFVLKRQDATKLTGRQTQTLEILSQSEDLVNPVYVTLGEKGVLLLD</sequence>
<reference evidence="3 5" key="2">
    <citation type="submission" date="2019-04" db="EMBL/GenBank/DDBJ databases">
        <authorList>
            <consortium name="Pathogen Informatics"/>
        </authorList>
    </citation>
    <scope>NUCLEOTIDE SEQUENCE [LARGE SCALE GENOMIC DNA]</scope>
    <source>
        <strain evidence="3 5">GPSC232</strain>
    </source>
</reference>
<reference evidence="2 6" key="3">
    <citation type="submission" date="2019-07" db="EMBL/GenBank/DDBJ databases">
        <authorList>
            <person name="Mohale T."/>
        </authorList>
    </citation>
    <scope>NUCLEOTIDE SEQUENCE [LARGE SCALE GENOMIC DNA]</scope>
    <source>
        <strain evidence="2 6">NTPn 59</strain>
    </source>
</reference>
<dbReference type="Proteomes" id="UP000045541">
    <property type="component" value="Unassembled WGS sequence"/>
</dbReference>
<dbReference type="EMBL" id="VMYC01000051">
    <property type="protein sequence ID" value="TVX71240.1"/>
    <property type="molecule type" value="Genomic_DNA"/>
</dbReference>
<evidence type="ECO:0000313" key="3">
    <source>
        <dbReference type="EMBL" id="VRI37917.1"/>
    </source>
</evidence>
<accession>A0A064BYZ2</accession>